<dbReference type="InParanoid" id="A0A1X7T1X1"/>
<reference evidence="1" key="1">
    <citation type="submission" date="2017-05" db="UniProtKB">
        <authorList>
            <consortium name="EnsemblMetazoa"/>
        </authorList>
    </citation>
    <scope>IDENTIFICATION</scope>
</reference>
<accession>A0A1X7T1X1</accession>
<proteinExistence type="predicted"/>
<dbReference type="EnsemblMetazoa" id="Aqu2.1.08432_001">
    <property type="protein sequence ID" value="Aqu2.1.08432_001"/>
    <property type="gene ID" value="Aqu2.1.08432"/>
</dbReference>
<name>A0A1X7T1X1_AMPQE</name>
<protein>
    <submittedName>
        <fullName evidence="1">Uncharacterized protein</fullName>
    </submittedName>
</protein>
<organism evidence="1">
    <name type="scientific">Amphimedon queenslandica</name>
    <name type="common">Sponge</name>
    <dbReference type="NCBI Taxonomy" id="400682"/>
    <lineage>
        <taxon>Eukaryota</taxon>
        <taxon>Metazoa</taxon>
        <taxon>Porifera</taxon>
        <taxon>Demospongiae</taxon>
        <taxon>Heteroscleromorpha</taxon>
        <taxon>Haplosclerida</taxon>
        <taxon>Niphatidae</taxon>
        <taxon>Amphimedon</taxon>
    </lineage>
</organism>
<dbReference type="AlphaFoldDB" id="A0A1X7T1X1"/>
<evidence type="ECO:0000313" key="1">
    <source>
        <dbReference type="EnsemblMetazoa" id="Aqu2.1.08432_001"/>
    </source>
</evidence>
<sequence length="78" mass="8679">MHSKARTVPVNTKVTLKCFTSSCEHAHMITKQPERELDECSNIQNIGILTCNITIVEPVEVRCVGVHPDGCAVYKLKL</sequence>